<dbReference type="RefSeq" id="WP_199025194.1">
    <property type="nucleotide sequence ID" value="NZ_JAELVR010000008.1"/>
</dbReference>
<protein>
    <submittedName>
        <fullName evidence="8">OmpA family protein</fullName>
    </submittedName>
</protein>
<dbReference type="InterPro" id="IPR006664">
    <property type="entry name" value="OMP_bac"/>
</dbReference>
<evidence type="ECO:0000313" key="8">
    <source>
        <dbReference type="EMBL" id="MBJ6372312.1"/>
    </source>
</evidence>
<feature type="signal peptide" evidence="6">
    <location>
        <begin position="1"/>
        <end position="19"/>
    </location>
</feature>
<proteinExistence type="predicted"/>
<dbReference type="SUPFAM" id="SSF103088">
    <property type="entry name" value="OmpA-like"/>
    <property type="match status" value="1"/>
</dbReference>
<dbReference type="PANTHER" id="PTHR30329">
    <property type="entry name" value="STATOR ELEMENT OF FLAGELLAR MOTOR COMPLEX"/>
    <property type="match status" value="1"/>
</dbReference>
<name>A0A8J7IVS2_9RHOB</name>
<dbReference type="PRINTS" id="PR01021">
    <property type="entry name" value="OMPADOMAIN"/>
</dbReference>
<dbReference type="PROSITE" id="PS00758">
    <property type="entry name" value="ARGE_DAPE_CPG2_1"/>
    <property type="match status" value="1"/>
</dbReference>
<evidence type="ECO:0000256" key="1">
    <source>
        <dbReference type="ARBA" id="ARBA00004442"/>
    </source>
</evidence>
<evidence type="ECO:0000313" key="9">
    <source>
        <dbReference type="Proteomes" id="UP000619079"/>
    </source>
</evidence>
<dbReference type="Pfam" id="PF00691">
    <property type="entry name" value="OmpA"/>
    <property type="match status" value="1"/>
</dbReference>
<accession>A0A8J7IVS2</accession>
<dbReference type="EMBL" id="JAELVR010000008">
    <property type="protein sequence ID" value="MBJ6372312.1"/>
    <property type="molecule type" value="Genomic_DNA"/>
</dbReference>
<keyword evidence="2" id="KW-0378">Hydrolase</keyword>
<dbReference type="AlphaFoldDB" id="A0A8J7IVS2"/>
<comment type="caution">
    <text evidence="8">The sequence shown here is derived from an EMBL/GenBank/DDBJ whole genome shotgun (WGS) entry which is preliminary data.</text>
</comment>
<dbReference type="PANTHER" id="PTHR30329:SF21">
    <property type="entry name" value="LIPOPROTEIN YIAD-RELATED"/>
    <property type="match status" value="1"/>
</dbReference>
<keyword evidence="6" id="KW-0732">Signal</keyword>
<gene>
    <name evidence="8" type="ORF">JF290_12315</name>
</gene>
<feature type="domain" description="OmpA-like" evidence="7">
    <location>
        <begin position="191"/>
        <end position="309"/>
    </location>
</feature>
<dbReference type="CDD" id="cd07185">
    <property type="entry name" value="OmpA_C-like"/>
    <property type="match status" value="1"/>
</dbReference>
<feature type="chain" id="PRO_5035222250" evidence="6">
    <location>
        <begin position="20"/>
        <end position="309"/>
    </location>
</feature>
<keyword evidence="4" id="KW-0998">Cell outer membrane</keyword>
<evidence type="ECO:0000256" key="3">
    <source>
        <dbReference type="ARBA" id="ARBA00023136"/>
    </source>
</evidence>
<dbReference type="Gene3D" id="3.30.1330.60">
    <property type="entry name" value="OmpA-like domain"/>
    <property type="match status" value="1"/>
</dbReference>
<evidence type="ECO:0000256" key="2">
    <source>
        <dbReference type="ARBA" id="ARBA00022801"/>
    </source>
</evidence>
<sequence>MIARLALGCALVLAPQAGAALEPVLPTTARQLTERASPLDSYQLPLGVWSEGGIPAETVEGRVTRRSWRIDGGAITTLQVLSPLRAQIDEEGYDVVFECEDRACGGFDFRFSTEVIPAPDMHVDMRDYRFVSARRAEGDALSLLVSRSRNATYIQLIEVTPPDATGGVILAARAPGQAQDAGDAQDVVEILLERGHVVLADLDFETGADTLGPGPHESLSGLADYLSRAPGQRIALVGHTDTTGGLDSNISLSKRRAEAVRRRLIETYGADPAQVDAEGMGYLAPIASNLTEEGRTVNRRVEAILLSGD</sequence>
<keyword evidence="3 5" id="KW-0472">Membrane</keyword>
<evidence type="ECO:0000259" key="7">
    <source>
        <dbReference type="PROSITE" id="PS51123"/>
    </source>
</evidence>
<keyword evidence="9" id="KW-1185">Reference proteome</keyword>
<dbReference type="InterPro" id="IPR036737">
    <property type="entry name" value="OmpA-like_sf"/>
</dbReference>
<evidence type="ECO:0000256" key="6">
    <source>
        <dbReference type="SAM" id="SignalP"/>
    </source>
</evidence>
<evidence type="ECO:0000256" key="4">
    <source>
        <dbReference type="ARBA" id="ARBA00023237"/>
    </source>
</evidence>
<dbReference type="InterPro" id="IPR001261">
    <property type="entry name" value="ArgE/DapE_CS"/>
</dbReference>
<reference evidence="8" key="1">
    <citation type="submission" date="2020-12" db="EMBL/GenBank/DDBJ databases">
        <title>Sedimentitalea sp. nov., isolated from sand in Incheon.</title>
        <authorList>
            <person name="Kim W."/>
        </authorList>
    </citation>
    <scope>NUCLEOTIDE SEQUENCE</scope>
    <source>
        <strain evidence="8">CAU 1593</strain>
    </source>
</reference>
<dbReference type="InterPro" id="IPR050330">
    <property type="entry name" value="Bact_OuterMem_StrucFunc"/>
</dbReference>
<dbReference type="PROSITE" id="PS51123">
    <property type="entry name" value="OMPA_2"/>
    <property type="match status" value="1"/>
</dbReference>
<dbReference type="InterPro" id="IPR006665">
    <property type="entry name" value="OmpA-like"/>
</dbReference>
<comment type="subcellular location">
    <subcellularLocation>
        <location evidence="1">Cell outer membrane</location>
    </subcellularLocation>
</comment>
<dbReference type="GO" id="GO:0009279">
    <property type="term" value="C:cell outer membrane"/>
    <property type="evidence" value="ECO:0007669"/>
    <property type="project" value="UniProtKB-SubCell"/>
</dbReference>
<organism evidence="8 9">
    <name type="scientific">Sedimentitalea arenosa</name>
    <dbReference type="NCBI Taxonomy" id="2798803"/>
    <lineage>
        <taxon>Bacteria</taxon>
        <taxon>Pseudomonadati</taxon>
        <taxon>Pseudomonadota</taxon>
        <taxon>Alphaproteobacteria</taxon>
        <taxon>Rhodobacterales</taxon>
        <taxon>Paracoccaceae</taxon>
        <taxon>Sedimentitalea</taxon>
    </lineage>
</organism>
<dbReference type="Proteomes" id="UP000619079">
    <property type="component" value="Unassembled WGS sequence"/>
</dbReference>
<evidence type="ECO:0000256" key="5">
    <source>
        <dbReference type="PROSITE-ProRule" id="PRU00473"/>
    </source>
</evidence>